<protein>
    <recommendedName>
        <fullName evidence="3">DUF3168 domain-containing protein</fullName>
    </recommendedName>
</protein>
<dbReference type="RefSeq" id="WP_091440839.1">
    <property type="nucleotide sequence ID" value="NZ_FMTP01000004.1"/>
</dbReference>
<evidence type="ECO:0008006" key="3">
    <source>
        <dbReference type="Google" id="ProtNLM"/>
    </source>
</evidence>
<organism evidence="1 2">
    <name type="scientific">Ancylobacter rudongensis</name>
    <dbReference type="NCBI Taxonomy" id="177413"/>
    <lineage>
        <taxon>Bacteria</taxon>
        <taxon>Pseudomonadati</taxon>
        <taxon>Pseudomonadota</taxon>
        <taxon>Alphaproteobacteria</taxon>
        <taxon>Hyphomicrobiales</taxon>
        <taxon>Xanthobacteraceae</taxon>
        <taxon>Ancylobacter</taxon>
    </lineage>
</organism>
<dbReference type="Proteomes" id="UP000198889">
    <property type="component" value="Unassembled WGS sequence"/>
</dbReference>
<proteinExistence type="predicted"/>
<dbReference type="AlphaFoldDB" id="A0A1G4TEB3"/>
<dbReference type="Pfam" id="PF11367">
    <property type="entry name" value="Tail_completion_gp17"/>
    <property type="match status" value="1"/>
</dbReference>
<dbReference type="EMBL" id="FMTP01000004">
    <property type="protein sequence ID" value="SCW79706.1"/>
    <property type="molecule type" value="Genomic_DNA"/>
</dbReference>
<dbReference type="Gene3D" id="3.30.2000.30">
    <property type="match status" value="1"/>
</dbReference>
<dbReference type="InterPro" id="IPR021508">
    <property type="entry name" value="Gp17-like"/>
</dbReference>
<keyword evidence="2" id="KW-1185">Reference proteome</keyword>
<dbReference type="STRING" id="177413.SAMN05660859_2882"/>
<accession>A0A1G4TEB3</accession>
<sequence length="138" mass="14794">MSAAAAVALRRAIHAALTTDTVLTTALGGPRIHDVPPAAPEFPYVTLGEAQVLDWSTATEAGAEHRLTLACWSRQGGHGEAHQLAHLVQQALHDAPLALEGHRLVNLRLSSAEIRREPGGRTYRALLRFRAVTEPEGS</sequence>
<evidence type="ECO:0000313" key="2">
    <source>
        <dbReference type="Proteomes" id="UP000198889"/>
    </source>
</evidence>
<evidence type="ECO:0000313" key="1">
    <source>
        <dbReference type="EMBL" id="SCW79706.1"/>
    </source>
</evidence>
<name>A0A1G4TEB3_9HYPH</name>
<gene>
    <name evidence="1" type="ORF">SAMN05660859_2882</name>
</gene>
<dbReference type="InterPro" id="IPR053745">
    <property type="entry name" value="Viral_Tail_Comp_sf"/>
</dbReference>
<reference evidence="2" key="1">
    <citation type="submission" date="2016-10" db="EMBL/GenBank/DDBJ databases">
        <authorList>
            <person name="Varghese N."/>
            <person name="Submissions S."/>
        </authorList>
    </citation>
    <scope>NUCLEOTIDE SEQUENCE [LARGE SCALE GENOMIC DNA]</scope>
    <source>
        <strain evidence="2">CGMCC 1.1761</strain>
    </source>
</reference>